<evidence type="ECO:0000256" key="1">
    <source>
        <dbReference type="ARBA" id="ARBA00023002"/>
    </source>
</evidence>
<dbReference type="GeneID" id="27331216"/>
<dbReference type="STRING" id="91928.A0A0D2BDC2"/>
<gene>
    <name evidence="2" type="ORF">PV08_04133</name>
</gene>
<dbReference type="HOGENOM" id="CLU_010194_44_4_1"/>
<accession>A0A0D2BDC2</accession>
<dbReference type="OrthoDB" id="542013at2759"/>
<protein>
    <submittedName>
        <fullName evidence="2">Uncharacterized protein</fullName>
    </submittedName>
</protein>
<name>A0A0D2BDC2_9EURO</name>
<dbReference type="RefSeq" id="XP_016237159.1">
    <property type="nucleotide sequence ID" value="XM_016378482.1"/>
</dbReference>
<dbReference type="Pfam" id="PF00106">
    <property type="entry name" value="adh_short"/>
    <property type="match status" value="1"/>
</dbReference>
<dbReference type="VEuPathDB" id="FungiDB:PV08_04133"/>
<dbReference type="Proteomes" id="UP000053328">
    <property type="component" value="Unassembled WGS sequence"/>
</dbReference>
<dbReference type="InterPro" id="IPR002347">
    <property type="entry name" value="SDR_fam"/>
</dbReference>
<dbReference type="InterPro" id="IPR036291">
    <property type="entry name" value="NAD(P)-bd_dom_sf"/>
</dbReference>
<dbReference type="Gene3D" id="3.40.50.720">
    <property type="entry name" value="NAD(P)-binding Rossmann-like Domain"/>
    <property type="match status" value="1"/>
</dbReference>
<dbReference type="SUPFAM" id="SSF51735">
    <property type="entry name" value="NAD(P)-binding Rossmann-fold domains"/>
    <property type="match status" value="1"/>
</dbReference>
<keyword evidence="1" id="KW-0560">Oxidoreductase</keyword>
<sequence length="332" mass="36608">MGGILTQRFVRLPYPTTSFSGQTVIVTGSNTGLGKEAARHFARLGAAKIILAVRNTDAGTAAKQDIESTTHCDPSVIEVWHLDLASYESVRAFARRATADLARVDVLMENAGVAKLTWDVVEGHERTITVNVLSTFLLAFLMLPKLRATAEKFETTPTLTVVSSEVHAMTKFPEWNDPDHANTFDALDDQSKTNFRERYPTSKLLEVLVIRAMVDRMRKREKKGRTEKQPAVTVNYLNPGLCHSELAREGGLRFTVLKFLFARSTEVGSRTLLAAAAAGPGSHGRYMTDAEVDDGALSSFVRSEDGKRASEKVWRELVEILEKAEPGVTDNL</sequence>
<dbReference type="AlphaFoldDB" id="A0A0D2BDC2"/>
<evidence type="ECO:0000313" key="3">
    <source>
        <dbReference type="Proteomes" id="UP000053328"/>
    </source>
</evidence>
<evidence type="ECO:0000313" key="2">
    <source>
        <dbReference type="EMBL" id="KIW16943.1"/>
    </source>
</evidence>
<dbReference type="EMBL" id="KN847494">
    <property type="protein sequence ID" value="KIW16943.1"/>
    <property type="molecule type" value="Genomic_DNA"/>
</dbReference>
<dbReference type="PANTHER" id="PTHR43157:SF67">
    <property type="entry name" value="DEHYDROGENASE_REDUCTASE FAMILY PROTEIN, PUTATIVE (AFU_ORTHOLOGUE AFUA_3G02580)-RELATED"/>
    <property type="match status" value="1"/>
</dbReference>
<dbReference type="PANTHER" id="PTHR43157">
    <property type="entry name" value="PHOSPHATIDYLINOSITOL-GLYCAN BIOSYNTHESIS CLASS F PROTEIN-RELATED"/>
    <property type="match status" value="1"/>
</dbReference>
<dbReference type="GO" id="GO:0016491">
    <property type="term" value="F:oxidoreductase activity"/>
    <property type="evidence" value="ECO:0007669"/>
    <property type="project" value="UniProtKB-KW"/>
</dbReference>
<keyword evidence="3" id="KW-1185">Reference proteome</keyword>
<proteinExistence type="predicted"/>
<organism evidence="2 3">
    <name type="scientific">Exophiala spinifera</name>
    <dbReference type="NCBI Taxonomy" id="91928"/>
    <lineage>
        <taxon>Eukaryota</taxon>
        <taxon>Fungi</taxon>
        <taxon>Dikarya</taxon>
        <taxon>Ascomycota</taxon>
        <taxon>Pezizomycotina</taxon>
        <taxon>Eurotiomycetes</taxon>
        <taxon>Chaetothyriomycetidae</taxon>
        <taxon>Chaetothyriales</taxon>
        <taxon>Herpotrichiellaceae</taxon>
        <taxon>Exophiala</taxon>
    </lineage>
</organism>
<reference evidence="2 3" key="1">
    <citation type="submission" date="2015-01" db="EMBL/GenBank/DDBJ databases">
        <title>The Genome Sequence of Exophiala spinifera CBS89968.</title>
        <authorList>
            <consortium name="The Broad Institute Genomics Platform"/>
            <person name="Cuomo C."/>
            <person name="de Hoog S."/>
            <person name="Gorbushina A."/>
            <person name="Stielow B."/>
            <person name="Teixiera M."/>
            <person name="Abouelleil A."/>
            <person name="Chapman S.B."/>
            <person name="Priest M."/>
            <person name="Young S.K."/>
            <person name="Wortman J."/>
            <person name="Nusbaum C."/>
            <person name="Birren B."/>
        </authorList>
    </citation>
    <scope>NUCLEOTIDE SEQUENCE [LARGE SCALE GENOMIC DNA]</scope>
    <source>
        <strain evidence="2 3">CBS 89968</strain>
    </source>
</reference>
<dbReference type="PRINTS" id="PR00081">
    <property type="entry name" value="GDHRDH"/>
</dbReference>